<organism evidence="1 2">
    <name type="scientific">Suillus subaureus</name>
    <dbReference type="NCBI Taxonomy" id="48587"/>
    <lineage>
        <taxon>Eukaryota</taxon>
        <taxon>Fungi</taxon>
        <taxon>Dikarya</taxon>
        <taxon>Basidiomycota</taxon>
        <taxon>Agaricomycotina</taxon>
        <taxon>Agaricomycetes</taxon>
        <taxon>Agaricomycetidae</taxon>
        <taxon>Boletales</taxon>
        <taxon>Suillineae</taxon>
        <taxon>Suillaceae</taxon>
        <taxon>Suillus</taxon>
    </lineage>
</organism>
<comment type="caution">
    <text evidence="1">The sequence shown here is derived from an EMBL/GenBank/DDBJ whole genome shotgun (WGS) entry which is preliminary data.</text>
</comment>
<keyword evidence="2" id="KW-1185">Reference proteome</keyword>
<dbReference type="GeneID" id="64636200"/>
<dbReference type="AlphaFoldDB" id="A0A9P7JDL3"/>
<dbReference type="EMBL" id="JABBWG010000015">
    <property type="protein sequence ID" value="KAG1816871.1"/>
    <property type="molecule type" value="Genomic_DNA"/>
</dbReference>
<reference evidence="1" key="1">
    <citation type="journal article" date="2020" name="New Phytol.">
        <title>Comparative genomics reveals dynamic genome evolution in host specialist ectomycorrhizal fungi.</title>
        <authorList>
            <person name="Lofgren L.A."/>
            <person name="Nguyen N.H."/>
            <person name="Vilgalys R."/>
            <person name="Ruytinx J."/>
            <person name="Liao H.L."/>
            <person name="Branco S."/>
            <person name="Kuo A."/>
            <person name="LaButti K."/>
            <person name="Lipzen A."/>
            <person name="Andreopoulos W."/>
            <person name="Pangilinan J."/>
            <person name="Riley R."/>
            <person name="Hundley H."/>
            <person name="Na H."/>
            <person name="Barry K."/>
            <person name="Grigoriev I.V."/>
            <person name="Stajich J.E."/>
            <person name="Kennedy P.G."/>
        </authorList>
    </citation>
    <scope>NUCLEOTIDE SEQUENCE</scope>
    <source>
        <strain evidence="1">MN1</strain>
    </source>
</reference>
<proteinExistence type="predicted"/>
<evidence type="ECO:0000313" key="1">
    <source>
        <dbReference type="EMBL" id="KAG1816871.1"/>
    </source>
</evidence>
<dbReference type="Proteomes" id="UP000807769">
    <property type="component" value="Unassembled WGS sequence"/>
</dbReference>
<evidence type="ECO:0000313" key="2">
    <source>
        <dbReference type="Proteomes" id="UP000807769"/>
    </source>
</evidence>
<protein>
    <submittedName>
        <fullName evidence="1">Uncharacterized protein</fullName>
    </submittedName>
</protein>
<dbReference type="RefSeq" id="XP_041193431.1">
    <property type="nucleotide sequence ID" value="XM_041342184.1"/>
</dbReference>
<dbReference type="OrthoDB" id="2675440at2759"/>
<sequence>MTLGPYFLFDSFASLAPVRPSIMATMLEVLEDSKSVTSPLPSYKTTPSSVSLAGSIQCTTHCRPSVLSLLRTTQKQKSALSRICDLVSPPGFTPSSVTQVANTCAATLPPAVFSHLLQTPNIEGHAALYWAIVNNQQEAFSIFAAFIPQFSSVCCSDLCLACMVISDQELFTQLNLGCYPHKDELLRRSLGCPPDEVEVHKGDKPCQFVACMRIRMFQKRLRIRQEVDVESVANGRIWRLQFHCGRIRCIVIGLSRHKLPAPLLSQAHCGVMIESHKGKPKCATQPAYSQWRNEQRTLHGDMNWFLDLPIEIKTEIRTDNLEMPKSNDITVVFYHQLGNWVIDDNTEYVDCDGTLHVAVEMTL</sequence>
<gene>
    <name evidence="1" type="ORF">BJ212DRAFT_1577010</name>
</gene>
<accession>A0A9P7JDL3</accession>
<name>A0A9P7JDL3_9AGAM</name>